<dbReference type="GO" id="GO:0005524">
    <property type="term" value="F:ATP binding"/>
    <property type="evidence" value="ECO:0007669"/>
    <property type="project" value="UniProtKB-UniRule"/>
</dbReference>
<feature type="binding site" evidence="14">
    <location>
        <position position="111"/>
    </location>
    <ligand>
        <name>L-threonine</name>
        <dbReference type="ChEBI" id="CHEBI:57926"/>
    </ligand>
</feature>
<evidence type="ECO:0000313" key="16">
    <source>
        <dbReference type="EMBL" id="RVT84729.1"/>
    </source>
</evidence>
<evidence type="ECO:0000256" key="11">
    <source>
        <dbReference type="ARBA" id="ARBA00029774"/>
    </source>
</evidence>
<evidence type="ECO:0000256" key="9">
    <source>
        <dbReference type="ARBA" id="ARBA00022741"/>
    </source>
</evidence>
<evidence type="ECO:0000256" key="2">
    <source>
        <dbReference type="ARBA" id="ARBA00007663"/>
    </source>
</evidence>
<evidence type="ECO:0000313" key="17">
    <source>
        <dbReference type="Proteomes" id="UP000288587"/>
    </source>
</evidence>
<comment type="similarity">
    <text evidence="2 13">Belongs to the SUA5 family.</text>
</comment>
<keyword evidence="9 13" id="KW-0547">Nucleotide-binding</keyword>
<gene>
    <name evidence="16" type="ORF">EOD73_11395</name>
</gene>
<dbReference type="EMBL" id="SACM01000003">
    <property type="protein sequence ID" value="RVT84729.1"/>
    <property type="molecule type" value="Genomic_DNA"/>
</dbReference>
<proteinExistence type="inferred from homology"/>
<dbReference type="InterPro" id="IPR038385">
    <property type="entry name" value="Sua5/YwlC_C"/>
</dbReference>
<dbReference type="Proteomes" id="UP000288587">
    <property type="component" value="Unassembled WGS sequence"/>
</dbReference>
<evidence type="ECO:0000256" key="1">
    <source>
        <dbReference type="ARBA" id="ARBA00004496"/>
    </source>
</evidence>
<sequence>MSLLSVAQAAQALADGGLVALPTETVYGLAARADDDRAVAKIFATKGRPADHPLIVHVADAAAAQAFAADWPALAQRLTAAFWPGPLTVIVPRRAGVAEGAAGGHATIGLRCPSHPGFAAVLTEAQRLGVPGLAAPSANRFGRVSPTTAQHVLDEFGGAVPVLDGGACDVGIESTIVDCSRGHPVLLRPGTLSAAALAAAAGEALRAPDAQAPKAAGTLAAHYAPHARLRLFSPAGLAQALAEAAARAPAGLAVYSRARWAHAAWRWVAMADDPGLTARQLFATLRRLDDEGVREIWVEAPPGDDPRWAGVLDRLQRAAAAHPS</sequence>
<feature type="binding site" evidence="14">
    <location>
        <position position="107"/>
    </location>
    <ligand>
        <name>ATP</name>
        <dbReference type="ChEBI" id="CHEBI:30616"/>
    </ligand>
</feature>
<keyword evidence="7 13" id="KW-0819">tRNA processing</keyword>
<dbReference type="PIRSF" id="PIRSF004930">
    <property type="entry name" value="Tln_factor_SUA5"/>
    <property type="match status" value="1"/>
</dbReference>
<evidence type="ECO:0000259" key="15">
    <source>
        <dbReference type="PROSITE" id="PS51163"/>
    </source>
</evidence>
<feature type="binding site" evidence="14">
    <location>
        <position position="25"/>
    </location>
    <ligand>
        <name>L-threonine</name>
        <dbReference type="ChEBI" id="CHEBI:57926"/>
    </ligand>
</feature>
<dbReference type="InterPro" id="IPR010923">
    <property type="entry name" value="T(6)A37_SUA5"/>
</dbReference>
<feature type="binding site" evidence="14">
    <location>
        <position position="188"/>
    </location>
    <ligand>
        <name>ATP</name>
        <dbReference type="ChEBI" id="CHEBI:30616"/>
    </ligand>
</feature>
<dbReference type="InterPro" id="IPR017945">
    <property type="entry name" value="DHBP_synth_RibB-like_a/b_dom"/>
</dbReference>
<keyword evidence="17" id="KW-1185">Reference proteome</keyword>
<dbReference type="NCBIfam" id="TIGR00057">
    <property type="entry name" value="L-threonylcarbamoyladenylate synthase"/>
    <property type="match status" value="1"/>
</dbReference>
<keyword evidence="6 13" id="KW-0808">Transferase</keyword>
<accession>A0A3S2XU47</accession>
<dbReference type="InterPro" id="IPR005145">
    <property type="entry name" value="Sua5_C"/>
</dbReference>
<dbReference type="GO" id="GO:0005737">
    <property type="term" value="C:cytoplasm"/>
    <property type="evidence" value="ECO:0007669"/>
    <property type="project" value="UniProtKB-SubCell"/>
</dbReference>
<dbReference type="PANTHER" id="PTHR17490">
    <property type="entry name" value="SUA5"/>
    <property type="match status" value="1"/>
</dbReference>
<dbReference type="PROSITE" id="PS51163">
    <property type="entry name" value="YRDC"/>
    <property type="match status" value="1"/>
</dbReference>
<evidence type="ECO:0000256" key="8">
    <source>
        <dbReference type="ARBA" id="ARBA00022695"/>
    </source>
</evidence>
<name>A0A3S2XU47_9BURK</name>
<dbReference type="GO" id="GO:0000049">
    <property type="term" value="F:tRNA binding"/>
    <property type="evidence" value="ECO:0007669"/>
    <property type="project" value="TreeGrafter"/>
</dbReference>
<evidence type="ECO:0000256" key="3">
    <source>
        <dbReference type="ARBA" id="ARBA00012584"/>
    </source>
</evidence>
<evidence type="ECO:0000256" key="5">
    <source>
        <dbReference type="ARBA" id="ARBA00022490"/>
    </source>
</evidence>
<evidence type="ECO:0000256" key="6">
    <source>
        <dbReference type="ARBA" id="ARBA00022679"/>
    </source>
</evidence>
<evidence type="ECO:0000256" key="4">
    <source>
        <dbReference type="ARBA" id="ARBA00015492"/>
    </source>
</evidence>
<comment type="function">
    <text evidence="13">Required for the formation of a threonylcarbamoyl group on adenosine at position 37 (t(6)A37) in tRNAs that read codons beginning with adenine.</text>
</comment>
<keyword evidence="10 13" id="KW-0067">ATP-binding</keyword>
<dbReference type="AlphaFoldDB" id="A0A3S2XU47"/>
<protein>
    <recommendedName>
        <fullName evidence="4 13">Threonylcarbamoyl-AMP synthase</fullName>
        <shortName evidence="13">TC-AMP synthase</shortName>
        <ecNumber evidence="3 13">2.7.7.87</ecNumber>
    </recommendedName>
    <alternativeName>
        <fullName evidence="11 13">L-threonylcarbamoyladenylate synthase</fullName>
    </alternativeName>
</protein>
<dbReference type="GO" id="GO:0003725">
    <property type="term" value="F:double-stranded RNA binding"/>
    <property type="evidence" value="ECO:0007669"/>
    <property type="project" value="UniProtKB-UniRule"/>
</dbReference>
<keyword evidence="8 13" id="KW-0548">Nucleotidyltransferase</keyword>
<comment type="subcellular location">
    <subcellularLocation>
        <location evidence="1 13">Cytoplasm</location>
    </subcellularLocation>
</comment>
<dbReference type="SUPFAM" id="SSF55821">
    <property type="entry name" value="YrdC/RibB"/>
    <property type="match status" value="1"/>
</dbReference>
<evidence type="ECO:0000256" key="7">
    <source>
        <dbReference type="ARBA" id="ARBA00022694"/>
    </source>
</evidence>
<dbReference type="OrthoDB" id="9814580at2"/>
<dbReference type="GO" id="GO:0006450">
    <property type="term" value="P:regulation of translational fidelity"/>
    <property type="evidence" value="ECO:0007669"/>
    <property type="project" value="TreeGrafter"/>
</dbReference>
<feature type="domain" description="YrdC-like" evidence="15">
    <location>
        <begin position="3"/>
        <end position="192"/>
    </location>
</feature>
<dbReference type="RefSeq" id="WP_127683130.1">
    <property type="nucleotide sequence ID" value="NZ_SACM01000003.1"/>
</dbReference>
<feature type="binding site" evidence="14">
    <location>
        <position position="174"/>
    </location>
    <ligand>
        <name>L-threonine</name>
        <dbReference type="ChEBI" id="CHEBI:57926"/>
    </ligand>
</feature>
<feature type="binding site" evidence="14">
    <location>
        <position position="145"/>
    </location>
    <ligand>
        <name>ATP</name>
        <dbReference type="ChEBI" id="CHEBI:30616"/>
    </ligand>
</feature>
<comment type="caution">
    <text evidence="16">The sequence shown here is derived from an EMBL/GenBank/DDBJ whole genome shotgun (WGS) entry which is preliminary data.</text>
</comment>
<reference evidence="16 17" key="1">
    <citation type="submission" date="2019-01" db="EMBL/GenBank/DDBJ databases">
        <authorList>
            <person name="Chen W.-M."/>
        </authorList>
    </citation>
    <scope>NUCLEOTIDE SEQUENCE [LARGE SCALE GENOMIC DNA]</scope>
    <source>
        <strain evidence="16 17">CCP-18</strain>
    </source>
</reference>
<dbReference type="InterPro" id="IPR050156">
    <property type="entry name" value="TC-AMP_synthase_SUA5"/>
</dbReference>
<dbReference type="GO" id="GO:0061710">
    <property type="term" value="F:L-threonylcarbamoyladenylate synthase"/>
    <property type="evidence" value="ECO:0007669"/>
    <property type="project" value="UniProtKB-EC"/>
</dbReference>
<feature type="binding site" evidence="14">
    <location>
        <position position="135"/>
    </location>
    <ligand>
        <name>L-threonine</name>
        <dbReference type="ChEBI" id="CHEBI:57926"/>
    </ligand>
</feature>
<dbReference type="PANTHER" id="PTHR17490:SF16">
    <property type="entry name" value="THREONYLCARBAMOYL-AMP SYNTHASE"/>
    <property type="match status" value="1"/>
</dbReference>
<dbReference type="Gene3D" id="3.90.870.10">
    <property type="entry name" value="DHBP synthase"/>
    <property type="match status" value="1"/>
</dbReference>
<dbReference type="Gene3D" id="3.40.50.11030">
    <property type="entry name" value="Threonylcarbamoyl-AMP synthase, C-terminal domain"/>
    <property type="match status" value="1"/>
</dbReference>
<comment type="catalytic activity">
    <reaction evidence="12 13">
        <text>L-threonine + hydrogencarbonate + ATP = L-threonylcarbamoyladenylate + diphosphate + H2O</text>
        <dbReference type="Rhea" id="RHEA:36407"/>
        <dbReference type="ChEBI" id="CHEBI:15377"/>
        <dbReference type="ChEBI" id="CHEBI:17544"/>
        <dbReference type="ChEBI" id="CHEBI:30616"/>
        <dbReference type="ChEBI" id="CHEBI:33019"/>
        <dbReference type="ChEBI" id="CHEBI:57926"/>
        <dbReference type="ChEBI" id="CHEBI:73682"/>
        <dbReference type="EC" id="2.7.7.87"/>
    </reaction>
</comment>
<feature type="binding site" evidence="14">
    <location>
        <position position="48"/>
    </location>
    <ligand>
        <name>ATP</name>
        <dbReference type="ChEBI" id="CHEBI:30616"/>
    </ligand>
</feature>
<feature type="binding site" evidence="14">
    <location>
        <position position="137"/>
    </location>
    <ligand>
        <name>ATP</name>
        <dbReference type="ChEBI" id="CHEBI:30616"/>
    </ligand>
</feature>
<evidence type="ECO:0000256" key="13">
    <source>
        <dbReference type="PIRNR" id="PIRNR004930"/>
    </source>
</evidence>
<dbReference type="InterPro" id="IPR006070">
    <property type="entry name" value="Sua5-like_dom"/>
</dbReference>
<feature type="binding site" evidence="14">
    <location>
        <position position="223"/>
    </location>
    <ligand>
        <name>ATP</name>
        <dbReference type="ChEBI" id="CHEBI:30616"/>
    </ligand>
</feature>
<evidence type="ECO:0000256" key="12">
    <source>
        <dbReference type="ARBA" id="ARBA00048366"/>
    </source>
</evidence>
<dbReference type="EC" id="2.7.7.87" evidence="3 13"/>
<feature type="binding site" evidence="14">
    <location>
        <position position="57"/>
    </location>
    <ligand>
        <name>L-threonine</name>
        <dbReference type="ChEBI" id="CHEBI:57926"/>
    </ligand>
</feature>
<dbReference type="Pfam" id="PF01300">
    <property type="entry name" value="Sua5_yciO_yrdC"/>
    <property type="match status" value="1"/>
</dbReference>
<keyword evidence="5 13" id="KW-0963">Cytoplasm</keyword>
<dbReference type="Pfam" id="PF03481">
    <property type="entry name" value="Sua5_C"/>
    <property type="match status" value="1"/>
</dbReference>
<dbReference type="GO" id="GO:0008033">
    <property type="term" value="P:tRNA processing"/>
    <property type="evidence" value="ECO:0007669"/>
    <property type="project" value="UniProtKB-KW"/>
</dbReference>
<organism evidence="16 17">
    <name type="scientific">Inhella crocodyli</name>
    <dbReference type="NCBI Taxonomy" id="2499851"/>
    <lineage>
        <taxon>Bacteria</taxon>
        <taxon>Pseudomonadati</taxon>
        <taxon>Pseudomonadota</taxon>
        <taxon>Betaproteobacteria</taxon>
        <taxon>Burkholderiales</taxon>
        <taxon>Sphaerotilaceae</taxon>
        <taxon>Inhella</taxon>
    </lineage>
</organism>
<evidence type="ECO:0000256" key="10">
    <source>
        <dbReference type="ARBA" id="ARBA00022840"/>
    </source>
</evidence>
<evidence type="ECO:0000256" key="14">
    <source>
        <dbReference type="PIRSR" id="PIRSR004930-1"/>
    </source>
</evidence>